<comment type="caution">
    <text evidence="3">The sequence shown here is derived from an EMBL/GenBank/DDBJ whole genome shotgun (WGS) entry which is preliminary data.</text>
</comment>
<evidence type="ECO:0000256" key="1">
    <source>
        <dbReference type="SAM" id="MobiDB-lite"/>
    </source>
</evidence>
<name>A0ABT0S8E5_9SPHN</name>
<gene>
    <name evidence="3" type="ORF">LZ518_04550</name>
</gene>
<proteinExistence type="predicted"/>
<keyword evidence="2" id="KW-0812">Transmembrane</keyword>
<accession>A0ABT0S8E5</accession>
<dbReference type="RefSeq" id="WP_249914832.1">
    <property type="nucleotide sequence ID" value="NZ_JAMGBB010000001.1"/>
</dbReference>
<organism evidence="3 4">
    <name type="scientific">Sphingomonas brevis</name>
    <dbReference type="NCBI Taxonomy" id="2908206"/>
    <lineage>
        <taxon>Bacteria</taxon>
        <taxon>Pseudomonadati</taxon>
        <taxon>Pseudomonadota</taxon>
        <taxon>Alphaproteobacteria</taxon>
        <taxon>Sphingomonadales</taxon>
        <taxon>Sphingomonadaceae</taxon>
        <taxon>Sphingomonas</taxon>
    </lineage>
</organism>
<feature type="region of interest" description="Disordered" evidence="1">
    <location>
        <begin position="107"/>
        <end position="138"/>
    </location>
</feature>
<sequence>MTFSSWYQLKLFVEHASGISMDALHVLAGVAILLLAARVLRQSLANILPWFATLILEIGNEIYDLSVEIWPDPGMQLGEGAKDIILTMALPTLLLLAARLSPNLLTGSGNQPLSDEQVADRPDVPIARSASPRLHDED</sequence>
<protein>
    <submittedName>
        <fullName evidence="3">Uncharacterized protein</fullName>
    </submittedName>
</protein>
<keyword evidence="2" id="KW-1133">Transmembrane helix</keyword>
<dbReference type="Proteomes" id="UP001165383">
    <property type="component" value="Unassembled WGS sequence"/>
</dbReference>
<keyword evidence="4" id="KW-1185">Reference proteome</keyword>
<reference evidence="3" key="1">
    <citation type="submission" date="2022-05" db="EMBL/GenBank/DDBJ databases">
        <authorList>
            <person name="Jo J.-H."/>
            <person name="Im W.-T."/>
        </authorList>
    </citation>
    <scope>NUCLEOTIDE SEQUENCE</scope>
    <source>
        <strain evidence="3">RB56-2</strain>
    </source>
</reference>
<evidence type="ECO:0000313" key="4">
    <source>
        <dbReference type="Proteomes" id="UP001165383"/>
    </source>
</evidence>
<keyword evidence="2" id="KW-0472">Membrane</keyword>
<evidence type="ECO:0000313" key="3">
    <source>
        <dbReference type="EMBL" id="MCL6740399.1"/>
    </source>
</evidence>
<evidence type="ECO:0000256" key="2">
    <source>
        <dbReference type="SAM" id="Phobius"/>
    </source>
</evidence>
<dbReference type="EMBL" id="JAMGBB010000001">
    <property type="protein sequence ID" value="MCL6740399.1"/>
    <property type="molecule type" value="Genomic_DNA"/>
</dbReference>
<feature type="transmembrane region" description="Helical" evidence="2">
    <location>
        <begin position="20"/>
        <end position="40"/>
    </location>
</feature>